<feature type="transmembrane region" description="Helical" evidence="10">
    <location>
        <begin position="341"/>
        <end position="365"/>
    </location>
</feature>
<dbReference type="InterPro" id="IPR004117">
    <property type="entry name" value="7tm6_olfct_rcpt"/>
</dbReference>
<keyword evidence="6 10" id="KW-1133">Transmembrane helix</keyword>
<evidence type="ECO:0000256" key="9">
    <source>
        <dbReference type="ARBA" id="ARBA00023224"/>
    </source>
</evidence>
<evidence type="ECO:0000256" key="10">
    <source>
        <dbReference type="RuleBase" id="RU351113"/>
    </source>
</evidence>
<reference evidence="11 12" key="1">
    <citation type="submission" date="2024-05" db="EMBL/GenBank/DDBJ databases">
        <title>Genetic variation in Jamaican populations of the coffee berry borer (Hypothenemus hampei).</title>
        <authorList>
            <person name="Errbii M."/>
            <person name="Myrie A."/>
        </authorList>
    </citation>
    <scope>NUCLEOTIDE SEQUENCE [LARGE SCALE GENOMIC DNA]</scope>
    <source>
        <strain evidence="11">JA-Hopewell-2020-01-JO</strain>
        <tissue evidence="11">Whole body</tissue>
    </source>
</reference>
<accession>A0ABD1ENY0</accession>
<keyword evidence="12" id="KW-1185">Reference proteome</keyword>
<organism evidence="11 12">
    <name type="scientific">Hypothenemus hampei</name>
    <name type="common">Coffee berry borer</name>
    <dbReference type="NCBI Taxonomy" id="57062"/>
    <lineage>
        <taxon>Eukaryota</taxon>
        <taxon>Metazoa</taxon>
        <taxon>Ecdysozoa</taxon>
        <taxon>Arthropoda</taxon>
        <taxon>Hexapoda</taxon>
        <taxon>Insecta</taxon>
        <taxon>Pterygota</taxon>
        <taxon>Neoptera</taxon>
        <taxon>Endopterygota</taxon>
        <taxon>Coleoptera</taxon>
        <taxon>Polyphaga</taxon>
        <taxon>Cucujiformia</taxon>
        <taxon>Curculionidae</taxon>
        <taxon>Scolytinae</taxon>
        <taxon>Hypothenemus</taxon>
    </lineage>
</organism>
<keyword evidence="8 10" id="KW-0675">Receptor</keyword>
<feature type="transmembrane region" description="Helical" evidence="10">
    <location>
        <begin position="21"/>
        <end position="38"/>
    </location>
</feature>
<feature type="transmembrane region" description="Helical" evidence="10">
    <location>
        <begin position="185"/>
        <end position="205"/>
    </location>
</feature>
<dbReference type="PANTHER" id="PTHR21137:SF35">
    <property type="entry name" value="ODORANT RECEPTOR 19A-RELATED"/>
    <property type="match status" value="1"/>
</dbReference>
<comment type="similarity">
    <text evidence="10">Belongs to the insect chemoreceptor superfamily. Heteromeric odorant receptor channel (TC 1.A.69) family.</text>
</comment>
<dbReference type="Proteomes" id="UP001566132">
    <property type="component" value="Unassembled WGS sequence"/>
</dbReference>
<evidence type="ECO:0000256" key="5">
    <source>
        <dbReference type="ARBA" id="ARBA00022725"/>
    </source>
</evidence>
<gene>
    <name evidence="11" type="ORF">ABEB36_009035</name>
</gene>
<keyword evidence="7 10" id="KW-0472">Membrane</keyword>
<sequence length="375" mass="44550">MATALGIWPILLTNNNLFKTIYKIVGSFLYYYHLTYVFRCYYKLVLLFVAKPLDYVEILQNLCITLIYSVCRFRLRSFNTKEIKALFQQVIDTETKFLECPDKEIEKIYLLGVKINKIYHILFFVNGWIVTILYFIQPLLVDLPTVVINNETVVLKQLPLSTWWPFDTQQHFWLAYSWSIFDGTLGTALVISSDMLTFSLVVFAVSQLDILSYRLSQFKNDKDFIELIRQYQEIIDYIEAFNKAMKYVMLFEFLQCSFQWAIIILQLLVMQINVTNVIFVGEFFVTMVIRIAIYYFNGNEIIFKSRKLSWDLWNTNWYEKPPQVKQKLIIFMIRAQRPLRFMIGPFGMMSLETFVSIIKATYSYIMLFINTNKKV</sequence>
<protein>
    <recommendedName>
        <fullName evidence="10">Odorant receptor</fullName>
    </recommendedName>
</protein>
<keyword evidence="9 10" id="KW-0807">Transducer</keyword>
<dbReference type="EMBL" id="JBDJPC010000006">
    <property type="protein sequence ID" value="KAL1498198.1"/>
    <property type="molecule type" value="Genomic_DNA"/>
</dbReference>
<evidence type="ECO:0000256" key="1">
    <source>
        <dbReference type="ARBA" id="ARBA00004651"/>
    </source>
</evidence>
<feature type="transmembrane region" description="Helical" evidence="10">
    <location>
        <begin position="118"/>
        <end position="136"/>
    </location>
</feature>
<keyword evidence="5 10" id="KW-0552">Olfaction</keyword>
<comment type="caution">
    <text evidence="10">Lacks conserved residue(s) required for the propagation of feature annotation.</text>
</comment>
<evidence type="ECO:0000256" key="8">
    <source>
        <dbReference type="ARBA" id="ARBA00023170"/>
    </source>
</evidence>
<evidence type="ECO:0000256" key="3">
    <source>
        <dbReference type="ARBA" id="ARBA00022606"/>
    </source>
</evidence>
<comment type="caution">
    <text evidence="11">The sequence shown here is derived from an EMBL/GenBank/DDBJ whole genome shotgun (WGS) entry which is preliminary data.</text>
</comment>
<evidence type="ECO:0000313" key="12">
    <source>
        <dbReference type="Proteomes" id="UP001566132"/>
    </source>
</evidence>
<feature type="transmembrane region" description="Helical" evidence="10">
    <location>
        <begin position="274"/>
        <end position="296"/>
    </location>
</feature>
<dbReference type="Pfam" id="PF02949">
    <property type="entry name" value="7tm_6"/>
    <property type="match status" value="1"/>
</dbReference>
<feature type="transmembrane region" description="Helical" evidence="10">
    <location>
        <begin position="247"/>
        <end position="268"/>
    </location>
</feature>
<dbReference type="GO" id="GO:0007165">
    <property type="term" value="P:signal transduction"/>
    <property type="evidence" value="ECO:0007669"/>
    <property type="project" value="UniProtKB-KW"/>
</dbReference>
<evidence type="ECO:0000313" key="11">
    <source>
        <dbReference type="EMBL" id="KAL1498198.1"/>
    </source>
</evidence>
<dbReference type="GO" id="GO:0007608">
    <property type="term" value="P:sensory perception of smell"/>
    <property type="evidence" value="ECO:0007669"/>
    <property type="project" value="UniProtKB-KW"/>
</dbReference>
<dbReference type="AlphaFoldDB" id="A0ABD1ENY0"/>
<evidence type="ECO:0000256" key="7">
    <source>
        <dbReference type="ARBA" id="ARBA00023136"/>
    </source>
</evidence>
<dbReference type="GO" id="GO:0005886">
    <property type="term" value="C:plasma membrane"/>
    <property type="evidence" value="ECO:0007669"/>
    <property type="project" value="UniProtKB-SubCell"/>
</dbReference>
<dbReference type="PANTHER" id="PTHR21137">
    <property type="entry name" value="ODORANT RECEPTOR"/>
    <property type="match status" value="1"/>
</dbReference>
<evidence type="ECO:0000256" key="4">
    <source>
        <dbReference type="ARBA" id="ARBA00022692"/>
    </source>
</evidence>
<keyword evidence="2" id="KW-1003">Cell membrane</keyword>
<evidence type="ECO:0000256" key="6">
    <source>
        <dbReference type="ARBA" id="ARBA00022989"/>
    </source>
</evidence>
<proteinExistence type="inferred from homology"/>
<keyword evidence="3 10" id="KW-0716">Sensory transduction</keyword>
<evidence type="ECO:0000256" key="2">
    <source>
        <dbReference type="ARBA" id="ARBA00022475"/>
    </source>
</evidence>
<keyword evidence="4 10" id="KW-0812">Transmembrane</keyword>
<name>A0ABD1ENY0_HYPHA</name>
<comment type="subcellular location">
    <subcellularLocation>
        <location evidence="1 10">Cell membrane</location>
        <topology evidence="1 10">Multi-pass membrane protein</topology>
    </subcellularLocation>
</comment>